<keyword evidence="4" id="KW-1185">Reference proteome</keyword>
<protein>
    <submittedName>
        <fullName evidence="3">Uncharacterized protein</fullName>
    </submittedName>
</protein>
<organism evidence="3 4">
    <name type="scientific">Zophobas morio</name>
    <dbReference type="NCBI Taxonomy" id="2755281"/>
    <lineage>
        <taxon>Eukaryota</taxon>
        <taxon>Metazoa</taxon>
        <taxon>Ecdysozoa</taxon>
        <taxon>Arthropoda</taxon>
        <taxon>Hexapoda</taxon>
        <taxon>Insecta</taxon>
        <taxon>Pterygota</taxon>
        <taxon>Neoptera</taxon>
        <taxon>Endopterygota</taxon>
        <taxon>Coleoptera</taxon>
        <taxon>Polyphaga</taxon>
        <taxon>Cucujiformia</taxon>
        <taxon>Tenebrionidae</taxon>
        <taxon>Zophobas</taxon>
    </lineage>
</organism>
<dbReference type="Proteomes" id="UP001168821">
    <property type="component" value="Unassembled WGS sequence"/>
</dbReference>
<dbReference type="Gene3D" id="2.70.220.10">
    <property type="entry name" value="Ganglioside GM2 activator"/>
    <property type="match status" value="1"/>
</dbReference>
<keyword evidence="1 2" id="KW-0732">Signal</keyword>
<evidence type="ECO:0000256" key="1">
    <source>
        <dbReference type="ARBA" id="ARBA00022729"/>
    </source>
</evidence>
<name>A0AA38ID69_9CUCU</name>
<sequence length="178" mass="20788">MHSWNSSFVFLLFIFTNNEVESKKNVWLRKFQMCDLDYDYPIKFESMSRIRNDLQYVNITATVNTPFGQDQSMNATFEYSPTGTGYMPLFKFTRSDLCDFFNKDLGPFWFELQRQIAVPHRSCPVPVGRYNVKNYQLPFNKLHMPLPTGFIRSLINIVGTSTNKMISCLSCLVEITNE</sequence>
<dbReference type="InterPro" id="IPR010512">
    <property type="entry name" value="DUF1091"/>
</dbReference>
<dbReference type="InterPro" id="IPR036846">
    <property type="entry name" value="GM2-AP_sf"/>
</dbReference>
<dbReference type="PANTHER" id="PTHR21112:SF0">
    <property type="entry name" value="CHEMOSENSORY PROTEIN A 29A-RELATED"/>
    <property type="match status" value="1"/>
</dbReference>
<evidence type="ECO:0000313" key="3">
    <source>
        <dbReference type="EMBL" id="KAJ3655753.1"/>
    </source>
</evidence>
<feature type="chain" id="PRO_5041369770" evidence="2">
    <location>
        <begin position="23"/>
        <end position="178"/>
    </location>
</feature>
<dbReference type="PANTHER" id="PTHR21112">
    <property type="entry name" value="CHEMOSENSORY PROTEIN A 29A-RELATED"/>
    <property type="match status" value="1"/>
</dbReference>
<dbReference type="Pfam" id="PF06477">
    <property type="entry name" value="DUF1091"/>
    <property type="match status" value="1"/>
</dbReference>
<dbReference type="AlphaFoldDB" id="A0AA38ID69"/>
<evidence type="ECO:0000256" key="2">
    <source>
        <dbReference type="SAM" id="SignalP"/>
    </source>
</evidence>
<comment type="caution">
    <text evidence="3">The sequence shown here is derived from an EMBL/GenBank/DDBJ whole genome shotgun (WGS) entry which is preliminary data.</text>
</comment>
<dbReference type="SMART" id="SM00697">
    <property type="entry name" value="DM8"/>
    <property type="match status" value="1"/>
</dbReference>
<proteinExistence type="predicted"/>
<accession>A0AA38ID69</accession>
<reference evidence="3" key="1">
    <citation type="journal article" date="2023" name="G3 (Bethesda)">
        <title>Whole genome assemblies of Zophobas morio and Tenebrio molitor.</title>
        <authorList>
            <person name="Kaur S."/>
            <person name="Stinson S.A."/>
            <person name="diCenzo G.C."/>
        </authorList>
    </citation>
    <scope>NUCLEOTIDE SEQUENCE</scope>
    <source>
        <strain evidence="3">QUZm001</strain>
    </source>
</reference>
<dbReference type="EMBL" id="JALNTZ010000004">
    <property type="protein sequence ID" value="KAJ3655753.1"/>
    <property type="molecule type" value="Genomic_DNA"/>
</dbReference>
<feature type="signal peptide" evidence="2">
    <location>
        <begin position="1"/>
        <end position="22"/>
    </location>
</feature>
<gene>
    <name evidence="3" type="ORF">Zmor_014868</name>
</gene>
<evidence type="ECO:0000313" key="4">
    <source>
        <dbReference type="Proteomes" id="UP001168821"/>
    </source>
</evidence>